<sequence>MRIKTELRSESALTRARRGDGPTLVECETYQFRGHSLADPDELQDPAEKAHYAERDPVVALKTYLIENNLVKESNLKSIEKKIDDLVKEAVEFADTSPLPERGQLLENVFADPKGFGICPDGRDRGGSVSYQNIHEAQFALQLYEHLQRVTKLVGIKVSVGIITPYKLQLKCLHRYSDVVLKSDEGKGLYINTVVAFLCQEHDVIIMSCVRASNHGVGFVADVRRMNVALTRACRELWVMGNTSALQQSSD</sequence>
<keyword evidence="8" id="KW-0175">Coiled coil</keyword>
<keyword evidence="13" id="KW-1185">Reference proteome</keyword>
<name>A0AA38FRX6_TAXCH</name>
<accession>A0AA38FRX6</accession>
<dbReference type="GO" id="GO:0016787">
    <property type="term" value="F:hydrolase activity"/>
    <property type="evidence" value="ECO:0007669"/>
    <property type="project" value="UniProtKB-KW"/>
</dbReference>
<evidence type="ECO:0000256" key="4">
    <source>
        <dbReference type="ARBA" id="ARBA00022806"/>
    </source>
</evidence>
<dbReference type="FunFam" id="3.40.50.300:FF:000326">
    <property type="entry name" value="P-loop containing nucleoside triphosphate hydrolase"/>
    <property type="match status" value="1"/>
</dbReference>
<dbReference type="EMBL" id="JAHRHJ020000007">
    <property type="protein sequence ID" value="KAH9309266.1"/>
    <property type="molecule type" value="Genomic_DNA"/>
</dbReference>
<reference evidence="12 13" key="1">
    <citation type="journal article" date="2021" name="Nat. Plants">
        <title>The Taxus genome provides insights into paclitaxel biosynthesis.</title>
        <authorList>
            <person name="Xiong X."/>
            <person name="Gou J."/>
            <person name="Liao Q."/>
            <person name="Li Y."/>
            <person name="Zhou Q."/>
            <person name="Bi G."/>
            <person name="Li C."/>
            <person name="Du R."/>
            <person name="Wang X."/>
            <person name="Sun T."/>
            <person name="Guo L."/>
            <person name="Liang H."/>
            <person name="Lu P."/>
            <person name="Wu Y."/>
            <person name="Zhang Z."/>
            <person name="Ro D.K."/>
            <person name="Shang Y."/>
            <person name="Huang S."/>
            <person name="Yan J."/>
        </authorList>
    </citation>
    <scope>NUCLEOTIDE SEQUENCE [LARGE SCALE GENOMIC DNA]</scope>
    <source>
        <strain evidence="12">Ta-2019</strain>
    </source>
</reference>
<dbReference type="SUPFAM" id="SSF52540">
    <property type="entry name" value="P-loop containing nucleoside triphosphate hydrolases"/>
    <property type="match status" value="1"/>
</dbReference>
<dbReference type="GO" id="GO:0004386">
    <property type="term" value="F:helicase activity"/>
    <property type="evidence" value="ECO:0007669"/>
    <property type="project" value="UniProtKB-KW"/>
</dbReference>
<proteinExistence type="predicted"/>
<dbReference type="AlphaFoldDB" id="A0AA38FRX6"/>
<evidence type="ECO:0000259" key="10">
    <source>
        <dbReference type="Pfam" id="PF00676"/>
    </source>
</evidence>
<feature type="coiled-coil region" evidence="8">
    <location>
        <begin position="69"/>
        <end position="96"/>
    </location>
</feature>
<keyword evidence="7" id="KW-0786">Thiamine pyrophosphate</keyword>
<dbReference type="InterPro" id="IPR001017">
    <property type="entry name" value="DH_E1"/>
</dbReference>
<keyword evidence="2" id="KW-0547">Nucleotide-binding</keyword>
<evidence type="ECO:0000256" key="6">
    <source>
        <dbReference type="ARBA" id="ARBA00023002"/>
    </source>
</evidence>
<comment type="cofactor">
    <cofactor evidence="1">
        <name>thiamine diphosphate</name>
        <dbReference type="ChEBI" id="CHEBI:58937"/>
    </cofactor>
</comment>
<dbReference type="GO" id="GO:0005524">
    <property type="term" value="F:ATP binding"/>
    <property type="evidence" value="ECO:0007669"/>
    <property type="project" value="UniProtKB-KW"/>
</dbReference>
<dbReference type="Gene3D" id="3.40.50.300">
    <property type="entry name" value="P-loop containing nucleotide triphosphate hydrolases"/>
    <property type="match status" value="1"/>
</dbReference>
<protein>
    <submittedName>
        <fullName evidence="12">Uncharacterized protein</fullName>
    </submittedName>
</protein>
<dbReference type="Proteomes" id="UP000824469">
    <property type="component" value="Unassembled WGS sequence"/>
</dbReference>
<evidence type="ECO:0000256" key="2">
    <source>
        <dbReference type="ARBA" id="ARBA00022741"/>
    </source>
</evidence>
<dbReference type="PANTHER" id="PTHR11516">
    <property type="entry name" value="PYRUVATE DEHYDROGENASE E1 COMPONENT, ALPHA SUBUNIT BACTERIAL AND ORGANELLAR"/>
    <property type="match status" value="1"/>
</dbReference>
<dbReference type="InterPro" id="IPR027417">
    <property type="entry name" value="P-loop_NTPase"/>
</dbReference>
<keyword evidence="4" id="KW-0347">Helicase</keyword>
<evidence type="ECO:0000259" key="11">
    <source>
        <dbReference type="Pfam" id="PF13087"/>
    </source>
</evidence>
<feature type="domain" description="DNA2/NAM7 helicase-like C-terminal" evidence="11">
    <location>
        <begin position="126"/>
        <end position="243"/>
    </location>
</feature>
<keyword evidence="3" id="KW-0378">Hydrolase</keyword>
<evidence type="ECO:0000313" key="12">
    <source>
        <dbReference type="EMBL" id="KAH9309266.1"/>
    </source>
</evidence>
<comment type="caution">
    <text evidence="12">The sequence shown here is derived from an EMBL/GenBank/DDBJ whole genome shotgun (WGS) entry which is preliminary data.</text>
</comment>
<gene>
    <name evidence="12" type="ORF">KI387_037177</name>
</gene>
<dbReference type="GO" id="GO:0006086">
    <property type="term" value="P:pyruvate decarboxylation to acetyl-CoA"/>
    <property type="evidence" value="ECO:0007669"/>
    <property type="project" value="TreeGrafter"/>
</dbReference>
<dbReference type="InterPro" id="IPR041679">
    <property type="entry name" value="DNA2/NAM7-like_C"/>
</dbReference>
<dbReference type="CDD" id="cd18808">
    <property type="entry name" value="SF1_C_Upf1"/>
    <property type="match status" value="1"/>
</dbReference>
<organism evidence="12 13">
    <name type="scientific">Taxus chinensis</name>
    <name type="common">Chinese yew</name>
    <name type="synonym">Taxus wallichiana var. chinensis</name>
    <dbReference type="NCBI Taxonomy" id="29808"/>
    <lineage>
        <taxon>Eukaryota</taxon>
        <taxon>Viridiplantae</taxon>
        <taxon>Streptophyta</taxon>
        <taxon>Embryophyta</taxon>
        <taxon>Tracheophyta</taxon>
        <taxon>Spermatophyta</taxon>
        <taxon>Pinopsida</taxon>
        <taxon>Pinidae</taxon>
        <taxon>Conifers II</taxon>
        <taxon>Cupressales</taxon>
        <taxon>Taxaceae</taxon>
        <taxon>Taxus</taxon>
    </lineage>
</organism>
<dbReference type="InterPro" id="IPR029061">
    <property type="entry name" value="THDP-binding"/>
</dbReference>
<evidence type="ECO:0000256" key="1">
    <source>
        <dbReference type="ARBA" id="ARBA00001964"/>
    </source>
</evidence>
<dbReference type="SUPFAM" id="SSF52518">
    <property type="entry name" value="Thiamin diphosphate-binding fold (THDP-binding)"/>
    <property type="match status" value="1"/>
</dbReference>
<keyword evidence="5" id="KW-0067">ATP-binding</keyword>
<dbReference type="InterPro" id="IPR050642">
    <property type="entry name" value="PDH_E1_Alpha_Subunit"/>
</dbReference>
<dbReference type="InterPro" id="IPR047187">
    <property type="entry name" value="SF1_C_Upf1"/>
</dbReference>
<feature type="domain" description="Dehydrogenase E1 component" evidence="10">
    <location>
        <begin position="11"/>
        <end position="100"/>
    </location>
</feature>
<dbReference type="Pfam" id="PF13087">
    <property type="entry name" value="AAA_12"/>
    <property type="match status" value="1"/>
</dbReference>
<evidence type="ECO:0000256" key="5">
    <source>
        <dbReference type="ARBA" id="ARBA00022840"/>
    </source>
</evidence>
<evidence type="ECO:0000256" key="7">
    <source>
        <dbReference type="ARBA" id="ARBA00023052"/>
    </source>
</evidence>
<dbReference type="GO" id="GO:0005694">
    <property type="term" value="C:chromosome"/>
    <property type="evidence" value="ECO:0007669"/>
    <property type="project" value="UniProtKB-ARBA"/>
</dbReference>
<keyword evidence="6" id="KW-0560">Oxidoreductase</keyword>
<evidence type="ECO:0000256" key="3">
    <source>
        <dbReference type="ARBA" id="ARBA00022801"/>
    </source>
</evidence>
<feature type="region of interest" description="Disordered" evidence="9">
    <location>
        <begin position="1"/>
        <end position="20"/>
    </location>
</feature>
<evidence type="ECO:0000256" key="8">
    <source>
        <dbReference type="SAM" id="Coils"/>
    </source>
</evidence>
<evidence type="ECO:0000256" key="9">
    <source>
        <dbReference type="SAM" id="MobiDB-lite"/>
    </source>
</evidence>
<dbReference type="Pfam" id="PF00676">
    <property type="entry name" value="E1_dh"/>
    <property type="match status" value="1"/>
</dbReference>
<evidence type="ECO:0000313" key="13">
    <source>
        <dbReference type="Proteomes" id="UP000824469"/>
    </source>
</evidence>
<dbReference type="PANTHER" id="PTHR11516:SF60">
    <property type="entry name" value="PYRUVATE DEHYDROGENASE E1 COMPONENT SUBUNIT ALPHA"/>
    <property type="match status" value="1"/>
</dbReference>
<dbReference type="GO" id="GO:0004739">
    <property type="term" value="F:pyruvate dehydrogenase (acetyl-transferring) activity"/>
    <property type="evidence" value="ECO:0007669"/>
    <property type="project" value="TreeGrafter"/>
</dbReference>